<dbReference type="EMBL" id="JAAFZH010000004">
    <property type="protein sequence ID" value="NDU95702.1"/>
    <property type="molecule type" value="Genomic_DNA"/>
</dbReference>
<evidence type="ECO:0000313" key="3">
    <source>
        <dbReference type="Proteomes" id="UP000474175"/>
    </source>
</evidence>
<dbReference type="AlphaFoldDB" id="A0A6L9L8L8"/>
<feature type="compositionally biased region" description="Low complexity" evidence="1">
    <location>
        <begin position="75"/>
        <end position="84"/>
    </location>
</feature>
<dbReference type="RefSeq" id="WP_163948238.1">
    <property type="nucleotide sequence ID" value="NZ_JAAFZH010000004.1"/>
</dbReference>
<name>A0A6L9L8L8_9BACT</name>
<proteinExistence type="predicted"/>
<organism evidence="2 3">
    <name type="scientific">Spirosoma terrae</name>
    <dbReference type="NCBI Taxonomy" id="1968276"/>
    <lineage>
        <taxon>Bacteria</taxon>
        <taxon>Pseudomonadati</taxon>
        <taxon>Bacteroidota</taxon>
        <taxon>Cytophagia</taxon>
        <taxon>Cytophagales</taxon>
        <taxon>Cytophagaceae</taxon>
        <taxon>Spirosoma</taxon>
    </lineage>
</organism>
<comment type="caution">
    <text evidence="2">The sequence shown here is derived from an EMBL/GenBank/DDBJ whole genome shotgun (WGS) entry which is preliminary data.</text>
</comment>
<keyword evidence="3" id="KW-1185">Reference proteome</keyword>
<evidence type="ECO:0000313" key="2">
    <source>
        <dbReference type="EMBL" id="NDU95702.1"/>
    </source>
</evidence>
<accession>A0A6L9L8L8</accession>
<reference evidence="2 3" key="1">
    <citation type="submission" date="2020-02" db="EMBL/GenBank/DDBJ databases">
        <title>Draft genome sequence of two Spirosoma agri KCTC 52727 and Spirosoma terrae KCTC 52035.</title>
        <authorList>
            <person name="Rojas J."/>
            <person name="Ambika Manirajan B."/>
            <person name="Suarez C."/>
            <person name="Ratering S."/>
            <person name="Schnell S."/>
        </authorList>
    </citation>
    <scope>NUCLEOTIDE SEQUENCE [LARGE SCALE GENOMIC DNA]</scope>
    <source>
        <strain evidence="2 3">KCTC 52035</strain>
    </source>
</reference>
<gene>
    <name evidence="2" type="ORF">GK108_12535</name>
</gene>
<evidence type="ECO:0008006" key="4">
    <source>
        <dbReference type="Google" id="ProtNLM"/>
    </source>
</evidence>
<evidence type="ECO:0000256" key="1">
    <source>
        <dbReference type="SAM" id="MobiDB-lite"/>
    </source>
</evidence>
<feature type="region of interest" description="Disordered" evidence="1">
    <location>
        <begin position="56"/>
        <end position="97"/>
    </location>
</feature>
<sequence>MANITEDSLAGLVTQLSQRVATLEARQQTNQVGSRGPQGLPGKTAYEQYVEHNPGASFSDYLNSIQGPEGPTGPQGPAGESIPGEPGPAGPPAKLTIGTVSTLAPGAQATAEVTGTPPNQVLSLGIPKGDASLVPGPKGDTGATGIGAYSTLAAAFTQPAVMGALATVSLATNVWVAQGMNLYIFNVATGSPGGYYKVAGKLGTQTVYLQRTSSIGMGAGNTIAPGSTVVAVGEKGESNLPVGNPGDMLFYVSGSWVPVSPLVITQDPTATDIVNGTFRLVKNTSAGWRRLYWNDAGTLSYISFT</sequence>
<protein>
    <recommendedName>
        <fullName evidence="4">Collagen-like protein</fullName>
    </recommendedName>
</protein>
<dbReference type="Proteomes" id="UP000474175">
    <property type="component" value="Unassembled WGS sequence"/>
</dbReference>